<organism evidence="2 3">
    <name type="scientific">Hypocrea jecorina (strain ATCC 56765 / BCRC 32924 / NRRL 11460 / Rut C-30)</name>
    <name type="common">Trichoderma reesei</name>
    <dbReference type="NCBI Taxonomy" id="1344414"/>
    <lineage>
        <taxon>Eukaryota</taxon>
        <taxon>Fungi</taxon>
        <taxon>Dikarya</taxon>
        <taxon>Ascomycota</taxon>
        <taxon>Pezizomycotina</taxon>
        <taxon>Sordariomycetes</taxon>
        <taxon>Hypocreomycetidae</taxon>
        <taxon>Hypocreales</taxon>
        <taxon>Hypocreaceae</taxon>
        <taxon>Trichoderma</taxon>
    </lineage>
</organism>
<feature type="domain" description="Heterokaryon incompatibility" evidence="1">
    <location>
        <begin position="23"/>
        <end position="151"/>
    </location>
</feature>
<proteinExistence type="predicted"/>
<gene>
    <name evidence="2" type="ORF">M419DRAFT_45415</name>
</gene>
<reference evidence="3" key="1">
    <citation type="journal article" date="2013" name="Ind. Biotechnol.">
        <title>Comparative genomics analysis of Trichoderma reesei strains.</title>
        <authorList>
            <person name="Koike H."/>
            <person name="Aerts A."/>
            <person name="LaButti K."/>
            <person name="Grigoriev I.V."/>
            <person name="Baker S.E."/>
        </authorList>
    </citation>
    <scope>NUCLEOTIDE SEQUENCE [LARGE SCALE GENOMIC DNA]</scope>
    <source>
        <strain evidence="3">ATCC 56765 / BCRC 32924 / NRRL 11460 / Rut C-30</strain>
    </source>
</reference>
<sequence length="177" mass="20322">NIRVIDCKSPSYDVISASEQTQYAALSYVWGDPNPPKYPRFTQIVRDAIQATLAMGLEYLWVDQYCINQDDESDKRDQISKMDIIYSHAAITFINAASEPQKHGLPGISTISRTQQLQETFKNVAFIQCFPDISTMVKASPWCTRGWTFQEGFFAPRRVIFTEYGTSYLCHRMHCLE</sequence>
<dbReference type="EMBL" id="KI911145">
    <property type="protein sequence ID" value="ETS02379.1"/>
    <property type="molecule type" value="Genomic_DNA"/>
</dbReference>
<dbReference type="Pfam" id="PF06985">
    <property type="entry name" value="HET"/>
    <property type="match status" value="1"/>
</dbReference>
<protein>
    <submittedName>
        <fullName evidence="2">HET-domain-containing protein</fullName>
    </submittedName>
</protein>
<evidence type="ECO:0000313" key="3">
    <source>
        <dbReference type="Proteomes" id="UP000024376"/>
    </source>
</evidence>
<evidence type="ECO:0000259" key="1">
    <source>
        <dbReference type="Pfam" id="PF06985"/>
    </source>
</evidence>
<dbReference type="AlphaFoldDB" id="A0A024SAP4"/>
<dbReference type="OrthoDB" id="5428863at2759"/>
<dbReference type="InterPro" id="IPR010730">
    <property type="entry name" value="HET"/>
</dbReference>
<feature type="non-terminal residue" evidence="2">
    <location>
        <position position="1"/>
    </location>
</feature>
<dbReference type="PANTHER" id="PTHR33112:SF1">
    <property type="entry name" value="HETEROKARYON INCOMPATIBILITY DOMAIN-CONTAINING PROTEIN"/>
    <property type="match status" value="1"/>
</dbReference>
<dbReference type="Proteomes" id="UP000024376">
    <property type="component" value="Unassembled WGS sequence"/>
</dbReference>
<dbReference type="KEGG" id="trr:M419DRAFT_45415"/>
<evidence type="ECO:0000313" key="2">
    <source>
        <dbReference type="EMBL" id="ETS02379.1"/>
    </source>
</evidence>
<accession>A0A024SAP4</accession>
<dbReference type="HOGENOM" id="CLU_002639_4_1_1"/>
<dbReference type="PANTHER" id="PTHR33112">
    <property type="entry name" value="DOMAIN PROTEIN, PUTATIVE-RELATED"/>
    <property type="match status" value="1"/>
</dbReference>
<name>A0A024SAP4_HYPJR</name>
<feature type="non-terminal residue" evidence="2">
    <location>
        <position position="177"/>
    </location>
</feature>